<evidence type="ECO:0000313" key="2">
    <source>
        <dbReference type="Proteomes" id="UP001159428"/>
    </source>
</evidence>
<sequence length="78" mass="8687">MKTTNKALSGTGVTCPSQGKISYLKISWLLHLRLFLGVCTSGQEMLSSKAISDYTQLLLNKNNSFLPKFEEFVTKEVT</sequence>
<organism evidence="1 2">
    <name type="scientific">Pocillopora meandrina</name>
    <dbReference type="NCBI Taxonomy" id="46732"/>
    <lineage>
        <taxon>Eukaryota</taxon>
        <taxon>Metazoa</taxon>
        <taxon>Cnidaria</taxon>
        <taxon>Anthozoa</taxon>
        <taxon>Hexacorallia</taxon>
        <taxon>Scleractinia</taxon>
        <taxon>Astrocoeniina</taxon>
        <taxon>Pocilloporidae</taxon>
        <taxon>Pocillopora</taxon>
    </lineage>
</organism>
<dbReference type="AlphaFoldDB" id="A0AAU9WRW4"/>
<feature type="non-terminal residue" evidence="1">
    <location>
        <position position="78"/>
    </location>
</feature>
<comment type="caution">
    <text evidence="1">The sequence shown here is derived from an EMBL/GenBank/DDBJ whole genome shotgun (WGS) entry which is preliminary data.</text>
</comment>
<gene>
    <name evidence="1" type="ORF">PMEA_00011707</name>
</gene>
<keyword evidence="2" id="KW-1185">Reference proteome</keyword>
<dbReference type="EMBL" id="CALNXJ010000020">
    <property type="protein sequence ID" value="CAH3124072.1"/>
    <property type="molecule type" value="Genomic_DNA"/>
</dbReference>
<reference evidence="1 2" key="1">
    <citation type="submission" date="2022-05" db="EMBL/GenBank/DDBJ databases">
        <authorList>
            <consortium name="Genoscope - CEA"/>
            <person name="William W."/>
        </authorList>
    </citation>
    <scope>NUCLEOTIDE SEQUENCE [LARGE SCALE GENOMIC DNA]</scope>
</reference>
<dbReference type="Proteomes" id="UP001159428">
    <property type="component" value="Unassembled WGS sequence"/>
</dbReference>
<evidence type="ECO:0000313" key="1">
    <source>
        <dbReference type="EMBL" id="CAH3124072.1"/>
    </source>
</evidence>
<protein>
    <submittedName>
        <fullName evidence="1">Uncharacterized protein</fullName>
    </submittedName>
</protein>
<name>A0AAU9WRW4_9CNID</name>
<proteinExistence type="predicted"/>
<accession>A0AAU9WRW4</accession>